<dbReference type="PROSITE" id="PS50931">
    <property type="entry name" value="HTH_LYSR"/>
    <property type="match status" value="1"/>
</dbReference>
<accession>A0A939FIG1</accession>
<evidence type="ECO:0000259" key="5">
    <source>
        <dbReference type="PROSITE" id="PS50931"/>
    </source>
</evidence>
<dbReference type="RefSeq" id="WP_207246843.1">
    <property type="nucleotide sequence ID" value="NZ_JAFMOF010000001.1"/>
</dbReference>
<keyword evidence="2" id="KW-0805">Transcription regulation</keyword>
<dbReference type="InterPro" id="IPR000847">
    <property type="entry name" value="LysR_HTH_N"/>
</dbReference>
<dbReference type="Gene3D" id="3.40.190.290">
    <property type="match status" value="1"/>
</dbReference>
<dbReference type="PRINTS" id="PR00039">
    <property type="entry name" value="HTHLYSR"/>
</dbReference>
<sequence length="302" mass="33182">MELRHLATFQKVAAVMSFTRAAAELSYAQSSVTGQIKALESSLQTQLFDRLGGKIQLTDAGVRLLPYAEQILALAEEARADVAGLREPAGTLVIGTMESITSYRMPPLLELFHHRYPRVQLSLRPSLCAETCQALRHGVYDLGFLMEQTTGHQGLETVVLAQERLVLVASPSYPLATEQRVTTEALRQAQVLATEAGCAYRELFEAELSTGDGNPVGFLEFGTIEAIKRGAAAGLGVCLLPEMTVADAVRAGELVILPWEVPFTVYTQLAWRQGKRLSRELRLFVDEAMRTMAEEKRQMVSA</sequence>
<dbReference type="SUPFAM" id="SSF53850">
    <property type="entry name" value="Periplasmic binding protein-like II"/>
    <property type="match status" value="1"/>
</dbReference>
<evidence type="ECO:0000313" key="7">
    <source>
        <dbReference type="Proteomes" id="UP000664781"/>
    </source>
</evidence>
<reference evidence="6" key="1">
    <citation type="submission" date="2021-03" db="EMBL/GenBank/DDBJ databases">
        <title>Streptomyces strains.</title>
        <authorList>
            <person name="Lund M.B."/>
            <person name="Toerring T."/>
        </authorList>
    </citation>
    <scope>NUCLEOTIDE SEQUENCE</scope>
    <source>
        <strain evidence="6">JCM 4242</strain>
    </source>
</reference>
<dbReference type="CDD" id="cd05466">
    <property type="entry name" value="PBP2_LTTR_substrate"/>
    <property type="match status" value="1"/>
</dbReference>
<evidence type="ECO:0000256" key="1">
    <source>
        <dbReference type="ARBA" id="ARBA00009437"/>
    </source>
</evidence>
<keyword evidence="7" id="KW-1185">Reference proteome</keyword>
<proteinExistence type="inferred from homology"/>
<gene>
    <name evidence="6" type="ORF">J1792_07065</name>
</gene>
<dbReference type="Gene3D" id="1.10.10.10">
    <property type="entry name" value="Winged helix-like DNA-binding domain superfamily/Winged helix DNA-binding domain"/>
    <property type="match status" value="1"/>
</dbReference>
<name>A0A939FIG1_9ACTN</name>
<dbReference type="FunFam" id="1.10.10.10:FF:000001">
    <property type="entry name" value="LysR family transcriptional regulator"/>
    <property type="match status" value="1"/>
</dbReference>
<dbReference type="InterPro" id="IPR005119">
    <property type="entry name" value="LysR_subst-bd"/>
</dbReference>
<dbReference type="PANTHER" id="PTHR30126:SF100">
    <property type="entry name" value="LYSR-FAMILY TRANSCRIPTIONAL REGULATOR"/>
    <property type="match status" value="1"/>
</dbReference>
<dbReference type="GO" id="GO:0000976">
    <property type="term" value="F:transcription cis-regulatory region binding"/>
    <property type="evidence" value="ECO:0007669"/>
    <property type="project" value="TreeGrafter"/>
</dbReference>
<organism evidence="6 7">
    <name type="scientific">Streptomyces triculaminicus</name>
    <dbReference type="NCBI Taxonomy" id="2816232"/>
    <lineage>
        <taxon>Bacteria</taxon>
        <taxon>Bacillati</taxon>
        <taxon>Actinomycetota</taxon>
        <taxon>Actinomycetes</taxon>
        <taxon>Kitasatosporales</taxon>
        <taxon>Streptomycetaceae</taxon>
        <taxon>Streptomyces</taxon>
    </lineage>
</organism>
<keyword evidence="4" id="KW-0804">Transcription</keyword>
<protein>
    <submittedName>
        <fullName evidence="6">LysR family transcriptional regulator</fullName>
    </submittedName>
</protein>
<dbReference type="PANTHER" id="PTHR30126">
    <property type="entry name" value="HTH-TYPE TRANSCRIPTIONAL REGULATOR"/>
    <property type="match status" value="1"/>
</dbReference>
<dbReference type="Pfam" id="PF00126">
    <property type="entry name" value="HTH_1"/>
    <property type="match status" value="1"/>
</dbReference>
<dbReference type="AlphaFoldDB" id="A0A939FIG1"/>
<comment type="caution">
    <text evidence="6">The sequence shown here is derived from an EMBL/GenBank/DDBJ whole genome shotgun (WGS) entry which is preliminary data.</text>
</comment>
<dbReference type="SUPFAM" id="SSF46785">
    <property type="entry name" value="Winged helix' DNA-binding domain"/>
    <property type="match status" value="1"/>
</dbReference>
<dbReference type="GO" id="GO:0003700">
    <property type="term" value="F:DNA-binding transcription factor activity"/>
    <property type="evidence" value="ECO:0007669"/>
    <property type="project" value="InterPro"/>
</dbReference>
<feature type="domain" description="HTH lysR-type" evidence="5">
    <location>
        <begin position="1"/>
        <end position="58"/>
    </location>
</feature>
<evidence type="ECO:0000256" key="3">
    <source>
        <dbReference type="ARBA" id="ARBA00023125"/>
    </source>
</evidence>
<dbReference type="Pfam" id="PF03466">
    <property type="entry name" value="LysR_substrate"/>
    <property type="match status" value="1"/>
</dbReference>
<comment type="similarity">
    <text evidence="1">Belongs to the LysR transcriptional regulatory family.</text>
</comment>
<dbReference type="InterPro" id="IPR036390">
    <property type="entry name" value="WH_DNA-bd_sf"/>
</dbReference>
<dbReference type="EMBL" id="JAFMOF010000001">
    <property type="protein sequence ID" value="MBO0652550.1"/>
    <property type="molecule type" value="Genomic_DNA"/>
</dbReference>
<dbReference type="InterPro" id="IPR036388">
    <property type="entry name" value="WH-like_DNA-bd_sf"/>
</dbReference>
<evidence type="ECO:0000256" key="4">
    <source>
        <dbReference type="ARBA" id="ARBA00023163"/>
    </source>
</evidence>
<dbReference type="Proteomes" id="UP000664781">
    <property type="component" value="Unassembled WGS sequence"/>
</dbReference>
<evidence type="ECO:0000256" key="2">
    <source>
        <dbReference type="ARBA" id="ARBA00023015"/>
    </source>
</evidence>
<evidence type="ECO:0000313" key="6">
    <source>
        <dbReference type="EMBL" id="MBO0652550.1"/>
    </source>
</evidence>
<keyword evidence="3" id="KW-0238">DNA-binding</keyword>